<keyword evidence="2" id="KW-0808">Transferase</keyword>
<accession>A0A0U3F8M3</accession>
<evidence type="ECO:0000256" key="7">
    <source>
        <dbReference type="ARBA" id="ARBA00023150"/>
    </source>
</evidence>
<dbReference type="GO" id="GO:0006777">
    <property type="term" value="P:Mo-molybdopterin cofactor biosynthetic process"/>
    <property type="evidence" value="ECO:0007669"/>
    <property type="project" value="UniProtKB-KW"/>
</dbReference>
<evidence type="ECO:0000256" key="4">
    <source>
        <dbReference type="ARBA" id="ARBA00022741"/>
    </source>
</evidence>
<keyword evidence="3" id="KW-0479">Metal-binding</keyword>
<dbReference type="Proteomes" id="UP000060043">
    <property type="component" value="Chromosome"/>
</dbReference>
<evidence type="ECO:0000256" key="3">
    <source>
        <dbReference type="ARBA" id="ARBA00022723"/>
    </source>
</evidence>
<evidence type="ECO:0000256" key="2">
    <source>
        <dbReference type="ARBA" id="ARBA00022679"/>
    </source>
</evidence>
<dbReference type="GeneID" id="14550635"/>
<dbReference type="PaxDb" id="1435377-SUSAZ_00505"/>
<dbReference type="GO" id="GO:0046872">
    <property type="term" value="F:metal ion binding"/>
    <property type="evidence" value="ECO:0007669"/>
    <property type="project" value="UniProtKB-KW"/>
</dbReference>
<keyword evidence="1" id="KW-0963">Cytoplasm</keyword>
<dbReference type="PANTHER" id="PTHR19136">
    <property type="entry name" value="MOLYBDENUM COFACTOR GUANYLYLTRANSFERASE"/>
    <property type="match status" value="1"/>
</dbReference>
<dbReference type="GO" id="GO:0016779">
    <property type="term" value="F:nucleotidyltransferase activity"/>
    <property type="evidence" value="ECO:0007669"/>
    <property type="project" value="TreeGrafter"/>
</dbReference>
<dbReference type="SUPFAM" id="SSF53448">
    <property type="entry name" value="Nucleotide-diphospho-sugar transferases"/>
    <property type="match status" value="1"/>
</dbReference>
<dbReference type="RefSeq" id="WP_011277031.1">
    <property type="nucleotide sequence ID" value="NZ_BHWZ01000001.1"/>
</dbReference>
<gene>
    <name evidence="9" type="ORF">ATY89_05750</name>
    <name evidence="10" type="ORF">ATZ20_08775</name>
</gene>
<dbReference type="Gene3D" id="3.90.550.10">
    <property type="entry name" value="Spore Coat Polysaccharide Biosynthesis Protein SpsA, Chain A"/>
    <property type="match status" value="1"/>
</dbReference>
<evidence type="ECO:0000313" key="12">
    <source>
        <dbReference type="Proteomes" id="UP000065473"/>
    </source>
</evidence>
<dbReference type="STRING" id="1435377.SUSAZ_00505"/>
<dbReference type="InterPro" id="IPR025877">
    <property type="entry name" value="MobA-like_NTP_Trfase"/>
</dbReference>
<keyword evidence="7" id="KW-0501">Molybdenum cofactor biosynthesis</keyword>
<feature type="domain" description="MobA-like NTP transferase" evidence="8">
    <location>
        <begin position="10"/>
        <end position="128"/>
    </location>
</feature>
<dbReference type="EMBL" id="CP013694">
    <property type="protein sequence ID" value="ALU29498.1"/>
    <property type="molecule type" value="Genomic_DNA"/>
</dbReference>
<evidence type="ECO:0000256" key="6">
    <source>
        <dbReference type="ARBA" id="ARBA00023134"/>
    </source>
</evidence>
<keyword evidence="6" id="KW-0342">GTP-binding</keyword>
<reference evidence="11 12" key="1">
    <citation type="submission" date="2015-12" db="EMBL/GenBank/DDBJ databases">
        <title>A stable core within a dynamic pangenome in Sulfolobus acidocaldarius.</title>
        <authorList>
            <person name="Anderson R."/>
            <person name="Kouris A."/>
            <person name="Seward C."/>
            <person name="Campbell K."/>
            <person name="Whitaker R."/>
        </authorList>
    </citation>
    <scope>NUCLEOTIDE SEQUENCE [LARGE SCALE GENOMIC DNA]</scope>
    <source>
        <strain evidence="9 12">GG12-C01-09</strain>
        <strain evidence="10 11">NG05B_CO5_07</strain>
    </source>
</reference>
<dbReference type="InterPro" id="IPR029044">
    <property type="entry name" value="Nucleotide-diphossugar_trans"/>
</dbReference>
<name>A0A0U3F8M3_9CREN</name>
<dbReference type="OrthoDB" id="28434at2157"/>
<keyword evidence="4" id="KW-0547">Nucleotide-binding</keyword>
<protein>
    <submittedName>
        <fullName evidence="9">Molybdopterin-guanine dinucleotide biosynthesis protein A</fullName>
    </submittedName>
</protein>
<dbReference type="Pfam" id="PF12804">
    <property type="entry name" value="NTP_transf_3"/>
    <property type="match status" value="1"/>
</dbReference>
<dbReference type="AlphaFoldDB" id="A0A0U3F8M3"/>
<dbReference type="CDD" id="cd02503">
    <property type="entry name" value="MobA"/>
    <property type="match status" value="1"/>
</dbReference>
<dbReference type="InterPro" id="IPR013482">
    <property type="entry name" value="Molybde_CF_guanTrfase"/>
</dbReference>
<organism evidence="9 12">
    <name type="scientific">Sulfolobus acidocaldarius</name>
    <dbReference type="NCBI Taxonomy" id="2285"/>
    <lineage>
        <taxon>Archaea</taxon>
        <taxon>Thermoproteota</taxon>
        <taxon>Thermoprotei</taxon>
        <taxon>Sulfolobales</taxon>
        <taxon>Sulfolobaceae</taxon>
        <taxon>Sulfolobus</taxon>
    </lineage>
</organism>
<dbReference type="GO" id="GO:0005525">
    <property type="term" value="F:GTP binding"/>
    <property type="evidence" value="ECO:0007669"/>
    <property type="project" value="UniProtKB-KW"/>
</dbReference>
<proteinExistence type="predicted"/>
<dbReference type="OMA" id="RFGTDKC"/>
<evidence type="ECO:0000313" key="11">
    <source>
        <dbReference type="Proteomes" id="UP000060043"/>
    </source>
</evidence>
<evidence type="ECO:0000313" key="10">
    <source>
        <dbReference type="EMBL" id="ALU32228.1"/>
    </source>
</evidence>
<dbReference type="Proteomes" id="UP000065473">
    <property type="component" value="Chromosome"/>
</dbReference>
<evidence type="ECO:0000256" key="5">
    <source>
        <dbReference type="ARBA" id="ARBA00022842"/>
    </source>
</evidence>
<keyword evidence="5" id="KW-0460">Magnesium</keyword>
<evidence type="ECO:0000313" key="9">
    <source>
        <dbReference type="EMBL" id="ALU29498.1"/>
    </source>
</evidence>
<sequence length="195" mass="22188">MSFSTLSYNVVILAGGASKRFGEDKCDHEIDCKTFLQRISENFDEPIIVTKRIRRIKNGIQVLDNVNGGPVEAIKLALPYLSKEKVFITGCDYPFLSKRIADEICSKDAEISIVDTGELQPLIGCYSLKFLRDNIDKVKKMLDFVQLAKRIYIVGTHEIRLKGIPLKSFVNVNNWDDLTNSYKPKFTLSKYIIKC</sequence>
<evidence type="ECO:0000259" key="8">
    <source>
        <dbReference type="Pfam" id="PF12804"/>
    </source>
</evidence>
<dbReference type="PANTHER" id="PTHR19136:SF81">
    <property type="entry name" value="MOLYBDENUM COFACTOR GUANYLYLTRANSFERASE"/>
    <property type="match status" value="1"/>
</dbReference>
<dbReference type="EMBL" id="CP013695">
    <property type="protein sequence ID" value="ALU32228.1"/>
    <property type="molecule type" value="Genomic_DNA"/>
</dbReference>
<evidence type="ECO:0000256" key="1">
    <source>
        <dbReference type="ARBA" id="ARBA00022490"/>
    </source>
</evidence>